<dbReference type="RefSeq" id="WP_172146848.1">
    <property type="nucleotide sequence ID" value="NZ_JAAIIJ010000027.1"/>
</dbReference>
<protein>
    <submittedName>
        <fullName evidence="1">Uncharacterized protein</fullName>
    </submittedName>
</protein>
<comment type="caution">
    <text evidence="1">The sequence shown here is derived from an EMBL/GenBank/DDBJ whole genome shotgun (WGS) entry which is preliminary data.</text>
</comment>
<sequence>MKVRVERDGECRDLHVEAEDDAEAVMLKAILGGLSGMVCRDDDGEESE</sequence>
<dbReference type="EMBL" id="JAAIIJ010000027">
    <property type="protein sequence ID" value="NMN02720.1"/>
    <property type="molecule type" value="Genomic_DNA"/>
</dbReference>
<organism evidence="1 2">
    <name type="scientific">Bifidobacterium panos</name>
    <dbReference type="NCBI Taxonomy" id="2675321"/>
    <lineage>
        <taxon>Bacteria</taxon>
        <taxon>Bacillati</taxon>
        <taxon>Actinomycetota</taxon>
        <taxon>Actinomycetes</taxon>
        <taxon>Bifidobacteriales</taxon>
        <taxon>Bifidobacteriaceae</taxon>
        <taxon>Bifidobacterium</taxon>
    </lineage>
</organism>
<name>A0ABX1SY08_9BIFI</name>
<gene>
    <name evidence="1" type="ORF">G1C94_1342</name>
</gene>
<proteinExistence type="predicted"/>
<accession>A0ABX1SY08</accession>
<evidence type="ECO:0000313" key="1">
    <source>
        <dbReference type="EMBL" id="NMN02720.1"/>
    </source>
</evidence>
<keyword evidence="2" id="KW-1185">Reference proteome</keyword>
<reference evidence="1 2" key="1">
    <citation type="submission" date="2020-02" db="EMBL/GenBank/DDBJ databases">
        <title>Characterization of phylogenetic diversity of novel bifidobacterial species isolated in Czech ZOOs.</title>
        <authorList>
            <person name="Lugli G.A."/>
            <person name="Vera N.B."/>
            <person name="Ventura M."/>
        </authorList>
    </citation>
    <scope>NUCLEOTIDE SEQUENCE [LARGE SCALE GENOMIC DNA]</scope>
    <source>
        <strain evidence="1 2">DSM 109963</strain>
    </source>
</reference>
<dbReference type="Proteomes" id="UP000553756">
    <property type="component" value="Unassembled WGS sequence"/>
</dbReference>
<evidence type="ECO:0000313" key="2">
    <source>
        <dbReference type="Proteomes" id="UP000553756"/>
    </source>
</evidence>